<dbReference type="GO" id="GO:0016020">
    <property type="term" value="C:membrane"/>
    <property type="evidence" value="ECO:0007669"/>
    <property type="project" value="UniProtKB-SubCell"/>
</dbReference>
<evidence type="ECO:0000256" key="3">
    <source>
        <dbReference type="ARBA" id="ARBA00022737"/>
    </source>
</evidence>
<dbReference type="SUPFAM" id="SSF49265">
    <property type="entry name" value="Fibronectin type III"/>
    <property type="match status" value="1"/>
</dbReference>
<reference evidence="8" key="1">
    <citation type="submission" date="2020-03" db="EMBL/GenBank/DDBJ databases">
        <title>Studies in the Genomics of Life Span.</title>
        <authorList>
            <person name="Glass D."/>
        </authorList>
    </citation>
    <scope>NUCLEOTIDE SEQUENCE</scope>
    <source>
        <strain evidence="8">LTLLF</strain>
        <tissue evidence="8">Muscle</tissue>
    </source>
</reference>
<feature type="domain" description="Fibronectin type-III" evidence="7">
    <location>
        <begin position="120"/>
        <end position="214"/>
    </location>
</feature>
<evidence type="ECO:0000313" key="9">
    <source>
        <dbReference type="Proteomes" id="UP000710432"/>
    </source>
</evidence>
<dbReference type="CDD" id="cd00063">
    <property type="entry name" value="FN3"/>
    <property type="match status" value="2"/>
</dbReference>
<dbReference type="PANTHER" id="PTHR13817">
    <property type="entry name" value="TITIN"/>
    <property type="match status" value="1"/>
</dbReference>
<name>A0A8J6GT50_MICOH</name>
<gene>
    <name evidence="8" type="ORF">LTLLF_125240</name>
</gene>
<keyword evidence="3" id="KW-0677">Repeat</keyword>
<feature type="domain" description="Fibronectin type-III" evidence="7">
    <location>
        <begin position="24"/>
        <end position="116"/>
    </location>
</feature>
<dbReference type="InterPro" id="IPR003961">
    <property type="entry name" value="FN3_dom"/>
</dbReference>
<evidence type="ECO:0000256" key="5">
    <source>
        <dbReference type="ARBA" id="ARBA00023136"/>
    </source>
</evidence>
<keyword evidence="2" id="KW-0812">Transmembrane</keyword>
<evidence type="ECO:0000256" key="4">
    <source>
        <dbReference type="ARBA" id="ARBA00022989"/>
    </source>
</evidence>
<evidence type="ECO:0000256" key="1">
    <source>
        <dbReference type="ARBA" id="ARBA00004167"/>
    </source>
</evidence>
<dbReference type="Pfam" id="PF00041">
    <property type="entry name" value="fn3"/>
    <property type="match status" value="2"/>
</dbReference>
<evidence type="ECO:0000259" key="7">
    <source>
        <dbReference type="PROSITE" id="PS50853"/>
    </source>
</evidence>
<dbReference type="PROSITE" id="PS50853">
    <property type="entry name" value="FN3"/>
    <property type="match status" value="2"/>
</dbReference>
<dbReference type="FunFam" id="2.60.40.10:FF:000180">
    <property type="entry name" value="Fibronectin type III domain containing 3A"/>
    <property type="match status" value="1"/>
</dbReference>
<dbReference type="EMBL" id="JAATJU010020170">
    <property type="protein sequence ID" value="KAH0516507.1"/>
    <property type="molecule type" value="Genomic_DNA"/>
</dbReference>
<dbReference type="Proteomes" id="UP000710432">
    <property type="component" value="Unassembled WGS sequence"/>
</dbReference>
<sequence>MYNSVKGSCSEPVSFTTHSCAPECPFPPKLANRSRSSLTLQWKAPIDNGSKITSYLLEWDEGKRNSGFRQCFFGNQKHCKLTKLCPAMGYTFRLAARNDIGTSGYSQEVVCYTLGNIPQMPSAPRLVRAGVTWITLQWSRPEGCSPEEVITYTLDIQEDENDNHFHPKYSGEDLTCTVKNLKRSTQYKFRVSLIASALTLTFWCLPTYVSSGVCSQEGLQWAAPSKEQAHSLVRKPCRICGYSEGRCAPRKTLT</sequence>
<comment type="caution">
    <text evidence="8">The sequence shown here is derived from an EMBL/GenBank/DDBJ whole genome shotgun (WGS) entry which is preliminary data.</text>
</comment>
<comment type="subcellular location">
    <subcellularLocation>
        <location evidence="1">Membrane</location>
        <topology evidence="1">Single-pass membrane protein</topology>
    </subcellularLocation>
</comment>
<dbReference type="PANTHER" id="PTHR13817:SF73">
    <property type="entry name" value="FIBRONECTIN TYPE-III DOMAIN-CONTAINING PROTEIN"/>
    <property type="match status" value="1"/>
</dbReference>
<dbReference type="FunFam" id="2.60.40.10:FF:000210">
    <property type="entry name" value="Fibronectin type III domain containing 3A"/>
    <property type="match status" value="1"/>
</dbReference>
<evidence type="ECO:0000256" key="6">
    <source>
        <dbReference type="ARBA" id="ARBA00038207"/>
    </source>
</evidence>
<dbReference type="InterPro" id="IPR013783">
    <property type="entry name" value="Ig-like_fold"/>
</dbReference>
<keyword evidence="5" id="KW-0472">Membrane</keyword>
<dbReference type="InterPro" id="IPR036116">
    <property type="entry name" value="FN3_sf"/>
</dbReference>
<dbReference type="AlphaFoldDB" id="A0A8J6GT50"/>
<evidence type="ECO:0000256" key="2">
    <source>
        <dbReference type="ARBA" id="ARBA00022692"/>
    </source>
</evidence>
<organism evidence="8 9">
    <name type="scientific">Microtus ochrogaster</name>
    <name type="common">Prairie vole</name>
    <dbReference type="NCBI Taxonomy" id="79684"/>
    <lineage>
        <taxon>Eukaryota</taxon>
        <taxon>Metazoa</taxon>
        <taxon>Chordata</taxon>
        <taxon>Craniata</taxon>
        <taxon>Vertebrata</taxon>
        <taxon>Euteleostomi</taxon>
        <taxon>Mammalia</taxon>
        <taxon>Eutheria</taxon>
        <taxon>Euarchontoglires</taxon>
        <taxon>Glires</taxon>
        <taxon>Rodentia</taxon>
        <taxon>Myomorpha</taxon>
        <taxon>Muroidea</taxon>
        <taxon>Cricetidae</taxon>
        <taxon>Arvicolinae</taxon>
        <taxon>Microtus</taxon>
    </lineage>
</organism>
<keyword evidence="4" id="KW-1133">Transmembrane helix</keyword>
<accession>A0A8J6GT50</accession>
<comment type="similarity">
    <text evidence="6">Belongs to the FNDC3 family.</text>
</comment>
<dbReference type="Gene3D" id="2.60.40.10">
    <property type="entry name" value="Immunoglobulins"/>
    <property type="match status" value="2"/>
</dbReference>
<proteinExistence type="inferred from homology"/>
<dbReference type="SMART" id="SM00060">
    <property type="entry name" value="FN3"/>
    <property type="match status" value="2"/>
</dbReference>
<protein>
    <submittedName>
        <fullName evidence="8">Fibronectin type III domain-containing protein 3B</fullName>
    </submittedName>
</protein>
<evidence type="ECO:0000313" key="8">
    <source>
        <dbReference type="EMBL" id="KAH0516507.1"/>
    </source>
</evidence>
<dbReference type="InterPro" id="IPR050964">
    <property type="entry name" value="Striated_Muscle_Regulatory"/>
</dbReference>